<comment type="caution">
    <text evidence="4">The sequence shown here is derived from an EMBL/GenBank/DDBJ whole genome shotgun (WGS) entry which is preliminary data.</text>
</comment>
<keyword evidence="3" id="KW-0472">Membrane</keyword>
<accession>A0A9W4XV20</accession>
<evidence type="ECO:0000256" key="2">
    <source>
        <dbReference type="SAM" id="MobiDB-lite"/>
    </source>
</evidence>
<organism evidence="4 5">
    <name type="scientific">Periconia digitata</name>
    <dbReference type="NCBI Taxonomy" id="1303443"/>
    <lineage>
        <taxon>Eukaryota</taxon>
        <taxon>Fungi</taxon>
        <taxon>Dikarya</taxon>
        <taxon>Ascomycota</taxon>
        <taxon>Pezizomycotina</taxon>
        <taxon>Dothideomycetes</taxon>
        <taxon>Pleosporomycetidae</taxon>
        <taxon>Pleosporales</taxon>
        <taxon>Massarineae</taxon>
        <taxon>Periconiaceae</taxon>
        <taxon>Periconia</taxon>
    </lineage>
</organism>
<proteinExistence type="inferred from homology"/>
<dbReference type="GO" id="GO:0043386">
    <property type="term" value="P:mycotoxin biosynthetic process"/>
    <property type="evidence" value="ECO:0007669"/>
    <property type="project" value="InterPro"/>
</dbReference>
<dbReference type="Pfam" id="PF11807">
    <property type="entry name" value="UstYa"/>
    <property type="match status" value="1"/>
</dbReference>
<evidence type="ECO:0000256" key="3">
    <source>
        <dbReference type="SAM" id="Phobius"/>
    </source>
</evidence>
<dbReference type="PANTHER" id="PTHR33365:SF7">
    <property type="entry name" value="TAT PATHWAY SIGNAL SEQUENCE"/>
    <property type="match status" value="1"/>
</dbReference>
<keyword evidence="3" id="KW-0812">Transmembrane</keyword>
<dbReference type="InterPro" id="IPR021765">
    <property type="entry name" value="UstYa-like"/>
</dbReference>
<keyword evidence="3" id="KW-1133">Transmembrane helix</keyword>
<evidence type="ECO:0000313" key="4">
    <source>
        <dbReference type="EMBL" id="CAI6338766.1"/>
    </source>
</evidence>
<dbReference type="PANTHER" id="PTHR33365">
    <property type="entry name" value="YALI0B05434P"/>
    <property type="match status" value="1"/>
</dbReference>
<sequence length="269" mass="30758">MFSKERSDYAPVAQNDEESLRGKEQPPSQQTSDPWKFRFYLLLSIFAIVTLPLAAYTFHAVTTRSQTSSIPQLEPFYSPAYEHAKYVYKDTTKPSPEFMGKPRPEMDKAWHDLLEGTLVKFSAEELQRANATSLEHKDGGYVGGLGLSHNLHCLKRLRQILNPDYYYSTDHDWEYLYEHVDHCLESLRQTLMCQADLSIYTLRWTPHSSTKPGVHVPNPNVCVDWDGLHGWMKGRAASLEDVITLPEEIYEELPTSKGEEKDGGNMAVN</sequence>
<reference evidence="4" key="1">
    <citation type="submission" date="2023-01" db="EMBL/GenBank/DDBJ databases">
        <authorList>
            <person name="Van Ghelder C."/>
            <person name="Rancurel C."/>
        </authorList>
    </citation>
    <scope>NUCLEOTIDE SEQUENCE</scope>
    <source>
        <strain evidence="4">CNCM I-4278</strain>
    </source>
</reference>
<evidence type="ECO:0000313" key="5">
    <source>
        <dbReference type="Proteomes" id="UP001152607"/>
    </source>
</evidence>
<evidence type="ECO:0000256" key="1">
    <source>
        <dbReference type="ARBA" id="ARBA00035112"/>
    </source>
</evidence>
<comment type="similarity">
    <text evidence="1">Belongs to the ustYa family.</text>
</comment>
<protein>
    <recommendedName>
        <fullName evidence="6">Tat pathway signal sequence</fullName>
    </recommendedName>
</protein>
<dbReference type="AlphaFoldDB" id="A0A9W4XV20"/>
<dbReference type="OrthoDB" id="3687641at2759"/>
<feature type="region of interest" description="Disordered" evidence="2">
    <location>
        <begin position="1"/>
        <end position="31"/>
    </location>
</feature>
<evidence type="ECO:0008006" key="6">
    <source>
        <dbReference type="Google" id="ProtNLM"/>
    </source>
</evidence>
<name>A0A9W4XV20_9PLEO</name>
<gene>
    <name evidence="4" type="ORF">PDIGIT_LOCUS11900</name>
</gene>
<feature type="transmembrane region" description="Helical" evidence="3">
    <location>
        <begin position="39"/>
        <end position="58"/>
    </location>
</feature>
<keyword evidence="5" id="KW-1185">Reference proteome</keyword>
<dbReference type="EMBL" id="CAOQHR010000008">
    <property type="protein sequence ID" value="CAI6338766.1"/>
    <property type="molecule type" value="Genomic_DNA"/>
</dbReference>
<dbReference type="Proteomes" id="UP001152607">
    <property type="component" value="Unassembled WGS sequence"/>
</dbReference>